<dbReference type="InterPro" id="IPR027417">
    <property type="entry name" value="P-loop_NTPase"/>
</dbReference>
<evidence type="ECO:0000313" key="9">
    <source>
        <dbReference type="Proteomes" id="UP000516404"/>
    </source>
</evidence>
<dbReference type="InterPro" id="IPR000795">
    <property type="entry name" value="T_Tr_GTP-bd_dom"/>
</dbReference>
<dbReference type="CDD" id="cd04166">
    <property type="entry name" value="CysN_ATPS"/>
    <property type="match status" value="1"/>
</dbReference>
<evidence type="ECO:0000256" key="4">
    <source>
        <dbReference type="ARBA" id="ARBA00022741"/>
    </source>
</evidence>
<proteinExistence type="predicted"/>
<keyword evidence="4" id="KW-0547">Nucleotide-binding</keyword>
<dbReference type="CDD" id="cd03695">
    <property type="entry name" value="CysN_NodQ_II"/>
    <property type="match status" value="1"/>
</dbReference>
<keyword evidence="3" id="KW-0548">Nucleotidyltransferase</keyword>
<dbReference type="GO" id="GO:0004781">
    <property type="term" value="F:sulfate adenylyltransferase (ATP) activity"/>
    <property type="evidence" value="ECO:0007669"/>
    <property type="project" value="UniProtKB-EC"/>
</dbReference>
<evidence type="ECO:0000256" key="2">
    <source>
        <dbReference type="ARBA" id="ARBA00022679"/>
    </source>
</evidence>
<dbReference type="PROSITE" id="PS00301">
    <property type="entry name" value="G_TR_1"/>
    <property type="match status" value="1"/>
</dbReference>
<dbReference type="PRINTS" id="PR00315">
    <property type="entry name" value="ELONGATNFCT"/>
</dbReference>
<keyword evidence="6" id="KW-0342">GTP-binding</keyword>
<dbReference type="Proteomes" id="UP000516404">
    <property type="component" value="Chromosome"/>
</dbReference>
<dbReference type="SUPFAM" id="SSF50447">
    <property type="entry name" value="Translation proteins"/>
    <property type="match status" value="1"/>
</dbReference>
<dbReference type="SUPFAM" id="SSF52540">
    <property type="entry name" value="P-loop containing nucleoside triphosphate hydrolases"/>
    <property type="match status" value="1"/>
</dbReference>
<evidence type="ECO:0000259" key="7">
    <source>
        <dbReference type="PROSITE" id="PS51722"/>
    </source>
</evidence>
<gene>
    <name evidence="8" type="ORF">IDM49_05390</name>
</gene>
<evidence type="ECO:0000256" key="5">
    <source>
        <dbReference type="ARBA" id="ARBA00022840"/>
    </source>
</evidence>
<protein>
    <recommendedName>
        <fullName evidence="1">sulfate adenylyltransferase</fullName>
        <ecNumber evidence="1">2.7.7.4</ecNumber>
    </recommendedName>
</protein>
<accession>A0A7H2BG82</accession>
<dbReference type="EMBL" id="CP061539">
    <property type="protein sequence ID" value="QNV38678.1"/>
    <property type="molecule type" value="Genomic_DNA"/>
</dbReference>
<evidence type="ECO:0000256" key="6">
    <source>
        <dbReference type="ARBA" id="ARBA00023134"/>
    </source>
</evidence>
<reference evidence="8 9" key="1">
    <citation type="submission" date="2020-09" db="EMBL/GenBank/DDBJ databases">
        <title>Investigation of environmental microbes.</title>
        <authorList>
            <person name="Ou Y."/>
            <person name="Kang Q."/>
        </authorList>
    </citation>
    <scope>NUCLEOTIDE SEQUENCE [LARGE SCALE GENOMIC DNA]</scope>
    <source>
        <strain evidence="8 9">KJZ-14</strain>
    </source>
</reference>
<organism evidence="8 9">
    <name type="scientific">Rothia terrae</name>
    <dbReference type="NCBI Taxonomy" id="396015"/>
    <lineage>
        <taxon>Bacteria</taxon>
        <taxon>Bacillati</taxon>
        <taxon>Actinomycetota</taxon>
        <taxon>Actinomycetes</taxon>
        <taxon>Micrococcales</taxon>
        <taxon>Micrococcaceae</taxon>
        <taxon>Rothia</taxon>
    </lineage>
</organism>
<feature type="domain" description="Tr-type G" evidence="7">
    <location>
        <begin position="16"/>
        <end position="231"/>
    </location>
</feature>
<dbReference type="InterPro" id="IPR044138">
    <property type="entry name" value="CysN_II"/>
</dbReference>
<keyword evidence="2" id="KW-0808">Transferase</keyword>
<dbReference type="GO" id="GO:0003924">
    <property type="term" value="F:GTPase activity"/>
    <property type="evidence" value="ECO:0007669"/>
    <property type="project" value="InterPro"/>
</dbReference>
<keyword evidence="9" id="KW-1185">Reference proteome</keyword>
<dbReference type="GO" id="GO:0005524">
    <property type="term" value="F:ATP binding"/>
    <property type="evidence" value="ECO:0007669"/>
    <property type="project" value="UniProtKB-KW"/>
</dbReference>
<dbReference type="CDD" id="cd04095">
    <property type="entry name" value="CysN_NoDQ_III"/>
    <property type="match status" value="1"/>
</dbReference>
<dbReference type="InterPro" id="IPR044139">
    <property type="entry name" value="CysN_NoDQ_III"/>
</dbReference>
<dbReference type="InterPro" id="IPR050100">
    <property type="entry name" value="TRAFAC_GTPase_members"/>
</dbReference>
<dbReference type="KEGG" id="rter:IDM49_05390"/>
<dbReference type="InterPro" id="IPR009000">
    <property type="entry name" value="Transl_B-barrel_sf"/>
</dbReference>
<dbReference type="Gene3D" id="3.40.50.300">
    <property type="entry name" value="P-loop containing nucleotide triphosphate hydrolases"/>
    <property type="match status" value="1"/>
</dbReference>
<dbReference type="PANTHER" id="PTHR23115">
    <property type="entry name" value="TRANSLATION FACTOR"/>
    <property type="match status" value="1"/>
</dbReference>
<dbReference type="SUPFAM" id="SSF50465">
    <property type="entry name" value="EF-Tu/eEF-1alpha/eIF2-gamma C-terminal domain"/>
    <property type="match status" value="1"/>
</dbReference>
<dbReference type="EC" id="2.7.7.4" evidence="1"/>
<evidence type="ECO:0000313" key="8">
    <source>
        <dbReference type="EMBL" id="QNV38678.1"/>
    </source>
</evidence>
<dbReference type="PROSITE" id="PS51722">
    <property type="entry name" value="G_TR_2"/>
    <property type="match status" value="1"/>
</dbReference>
<dbReference type="InterPro" id="IPR054696">
    <property type="entry name" value="GTP-eEF1A_C"/>
</dbReference>
<evidence type="ECO:0000256" key="1">
    <source>
        <dbReference type="ARBA" id="ARBA00012391"/>
    </source>
</evidence>
<dbReference type="AlphaFoldDB" id="A0A7H2BG82"/>
<dbReference type="InterPro" id="IPR031157">
    <property type="entry name" value="G_TR_CS"/>
</dbReference>
<dbReference type="GO" id="GO:0005525">
    <property type="term" value="F:GTP binding"/>
    <property type="evidence" value="ECO:0007669"/>
    <property type="project" value="UniProtKB-KW"/>
</dbReference>
<evidence type="ECO:0000256" key="3">
    <source>
        <dbReference type="ARBA" id="ARBA00022695"/>
    </source>
</evidence>
<dbReference type="InterPro" id="IPR011779">
    <property type="entry name" value="SO4_adenylTrfase_lsu"/>
</dbReference>
<dbReference type="RefSeq" id="WP_190725282.1">
    <property type="nucleotide sequence ID" value="NZ_CP061539.1"/>
</dbReference>
<dbReference type="InterPro" id="IPR041757">
    <property type="entry name" value="CysN_GTP-bd"/>
</dbReference>
<dbReference type="Gene3D" id="2.40.30.10">
    <property type="entry name" value="Translation factors"/>
    <property type="match status" value="2"/>
</dbReference>
<dbReference type="GeneID" id="96623661"/>
<keyword evidence="5" id="KW-0067">ATP-binding</keyword>
<dbReference type="FunFam" id="3.40.50.300:FF:000119">
    <property type="entry name" value="Sulfate adenylyltransferase subunit 1"/>
    <property type="match status" value="1"/>
</dbReference>
<sequence>MTLTPENTASQVLQQRQTLHLCTAGSVDDGKSTFVGRLLHDTKSVLADQLSAVERTSREKGLEHIDLSLLVDGLRAEREQGITIDVAYRYFSTAQRTFILADTPGHVQYTRNTVTGVSTSDVVVLLVDARHGVVTQTRRHLSVAGLLGIKHVILAVNKIDLVDFSQEIFENIRDEFTALAHERGVDDVNVIPISALLGDNVVEPSENTPWYDGPTVLHLLETIETANDTSTEFRFPIQYVIRDHGKDYRGYAGRVTAGSVRVGDTVATGNGLSSTVTRIETTDGAVDSAGVDDSVVLLLADDVDLSRGDLLSSAQRPEDQREFTATLVGLSEKPLKSGAKVNVRYGTSLVRARIRSVESVFDIDSSTSAPAEEVALNDIATVNIQLAQPLPVEQYSGRGRVGSFLVIDAQDGNTLAAGLVGRAA</sequence>
<dbReference type="Pfam" id="PF00009">
    <property type="entry name" value="GTP_EFTU"/>
    <property type="match status" value="1"/>
</dbReference>
<dbReference type="GO" id="GO:0006790">
    <property type="term" value="P:sulfur compound metabolic process"/>
    <property type="evidence" value="ECO:0007669"/>
    <property type="project" value="InterPro"/>
</dbReference>
<name>A0A7H2BG82_9MICC</name>
<dbReference type="Pfam" id="PF22594">
    <property type="entry name" value="GTP-eEF1A_C"/>
    <property type="match status" value="1"/>
</dbReference>
<dbReference type="InterPro" id="IPR009001">
    <property type="entry name" value="Transl_elong_EF1A/Init_IF2_C"/>
</dbReference>
<dbReference type="NCBIfam" id="TIGR02034">
    <property type="entry name" value="CysN"/>
    <property type="match status" value="1"/>
</dbReference>